<gene>
    <name evidence="2" type="ORF">FKR81_39060</name>
</gene>
<dbReference type="GO" id="GO:0046872">
    <property type="term" value="F:metal ion binding"/>
    <property type="evidence" value="ECO:0007669"/>
    <property type="project" value="InterPro"/>
</dbReference>
<evidence type="ECO:0008006" key="4">
    <source>
        <dbReference type="Google" id="ProtNLM"/>
    </source>
</evidence>
<organism evidence="2 3">
    <name type="scientific">Lentzea tibetensis</name>
    <dbReference type="NCBI Taxonomy" id="2591470"/>
    <lineage>
        <taxon>Bacteria</taxon>
        <taxon>Bacillati</taxon>
        <taxon>Actinomycetota</taxon>
        <taxon>Actinomycetes</taxon>
        <taxon>Pseudonocardiales</taxon>
        <taxon>Pseudonocardiaceae</taxon>
        <taxon>Lentzea</taxon>
    </lineage>
</organism>
<dbReference type="OrthoDB" id="7331788at2"/>
<dbReference type="Proteomes" id="UP000316639">
    <property type="component" value="Unassembled WGS sequence"/>
</dbReference>
<dbReference type="GO" id="GO:0016813">
    <property type="term" value="F:hydrolase activity, acting on carbon-nitrogen (but not peptide) bonds, in linear amidines"/>
    <property type="evidence" value="ECO:0007669"/>
    <property type="project" value="UniProtKB-ARBA"/>
</dbReference>
<dbReference type="EMBL" id="VOBR01000041">
    <property type="protein sequence ID" value="TWP45431.1"/>
    <property type="molecule type" value="Genomic_DNA"/>
</dbReference>
<keyword evidence="3" id="KW-1185">Reference proteome</keyword>
<evidence type="ECO:0000313" key="2">
    <source>
        <dbReference type="EMBL" id="TWP45431.1"/>
    </source>
</evidence>
<dbReference type="InterPro" id="IPR006035">
    <property type="entry name" value="Ureohydrolase"/>
</dbReference>
<evidence type="ECO:0000313" key="3">
    <source>
        <dbReference type="Proteomes" id="UP000316639"/>
    </source>
</evidence>
<sequence>MPEPLVDSGTEVARIAAARRRHGHALGLAWFDAHGSLHAPRGPARHGTALAAVMGLGDPEFVASPRIGGGRVALIGARKLGVLEWRHVWEGRVRHLTVAAARRASVVSNCLLETDADEVYVHIGLDVLDPAEFAGAERPESGGMKVAEVVTAVRAIAAALPIIGAGITGCATTDPEQLRRLEPLLDVVGEVCGLRS</sequence>
<dbReference type="SUPFAM" id="SSF52768">
    <property type="entry name" value="Arginase/deacetylase"/>
    <property type="match status" value="1"/>
</dbReference>
<dbReference type="Gene3D" id="3.40.800.10">
    <property type="entry name" value="Ureohydrolase domain"/>
    <property type="match status" value="1"/>
</dbReference>
<comment type="similarity">
    <text evidence="1">Belongs to the arginase family.</text>
</comment>
<dbReference type="PROSITE" id="PS51409">
    <property type="entry name" value="ARGINASE_2"/>
    <property type="match status" value="1"/>
</dbReference>
<dbReference type="RefSeq" id="WP_146359861.1">
    <property type="nucleotide sequence ID" value="NZ_VOBR01000041.1"/>
</dbReference>
<dbReference type="InterPro" id="IPR023696">
    <property type="entry name" value="Ureohydrolase_dom_sf"/>
</dbReference>
<accession>A0A563EGY7</accession>
<reference evidence="2 3" key="1">
    <citation type="submission" date="2019-07" db="EMBL/GenBank/DDBJ databases">
        <title>Lentzea xizangensis sp. nov., isolated from Qinghai-Tibetan Plateau Soils.</title>
        <authorList>
            <person name="Huang J."/>
        </authorList>
    </citation>
    <scope>NUCLEOTIDE SEQUENCE [LARGE SCALE GENOMIC DNA]</scope>
    <source>
        <strain evidence="2 3">FXJ1.1311</strain>
    </source>
</reference>
<dbReference type="AlphaFoldDB" id="A0A563EGY7"/>
<evidence type="ECO:0000256" key="1">
    <source>
        <dbReference type="PROSITE-ProRule" id="PRU00742"/>
    </source>
</evidence>
<name>A0A563EGY7_9PSEU</name>
<comment type="caution">
    <text evidence="2">The sequence shown here is derived from an EMBL/GenBank/DDBJ whole genome shotgun (WGS) entry which is preliminary data.</text>
</comment>
<dbReference type="Pfam" id="PF00491">
    <property type="entry name" value="Arginase"/>
    <property type="match status" value="1"/>
</dbReference>
<proteinExistence type="inferred from homology"/>
<protein>
    <recommendedName>
        <fullName evidence="4">Arginase</fullName>
    </recommendedName>
</protein>